<dbReference type="AlphaFoldDB" id="A0A218VSJ2"/>
<evidence type="ECO:0000259" key="9">
    <source>
        <dbReference type="Pfam" id="PF03801"/>
    </source>
</evidence>
<dbReference type="Proteomes" id="UP000197138">
    <property type="component" value="Unassembled WGS sequence"/>
</dbReference>
<keyword evidence="7 8" id="KW-0137">Centromere</keyword>
<evidence type="ECO:0000256" key="8">
    <source>
        <dbReference type="RuleBase" id="RU368072"/>
    </source>
</evidence>
<comment type="similarity">
    <text evidence="1 8">Belongs to the NDC80/HEC1 family.</text>
</comment>
<dbReference type="GO" id="GO:0031262">
    <property type="term" value="C:Ndc80 complex"/>
    <property type="evidence" value="ECO:0007669"/>
    <property type="project" value="UniProtKB-UniRule"/>
</dbReference>
<name>A0A218VSJ2_PUNGR</name>
<dbReference type="PANTHER" id="PTHR46681">
    <property type="entry name" value="KINETOCHORE PROTEIN NDC80 HOMOLOG"/>
    <property type="match status" value="1"/>
</dbReference>
<sequence length="113" mass="12867">MPNRCIVHRLPHLNPSLYYSLSSLIPSFVFSYHLSPYHLHLFPLLIKTTLPSAKDIASIIDFIISQLDCPNLEMEDNLSILFKSLNCPFKITKSALRTTATPHAWPGFLPVLY</sequence>
<evidence type="ECO:0000313" key="10">
    <source>
        <dbReference type="EMBL" id="OWM63259.1"/>
    </source>
</evidence>
<reference evidence="10" key="2">
    <citation type="submission" date="2017-06" db="EMBL/GenBank/DDBJ databases">
        <title>The pomegranate genome and the genomics of punicalagin biosynthesis.</title>
        <authorList>
            <person name="Xu C."/>
        </authorList>
    </citation>
    <scope>NUCLEOTIDE SEQUENCE [LARGE SCALE GENOMIC DNA]</scope>
    <source>
        <tissue evidence="10">Fresh leaf</tissue>
    </source>
</reference>
<accession>A0A218VSJ2</accession>
<keyword evidence="3 8" id="KW-0132">Cell division</keyword>
<evidence type="ECO:0000256" key="5">
    <source>
        <dbReference type="ARBA" id="ARBA00023054"/>
    </source>
</evidence>
<evidence type="ECO:0000313" key="12">
    <source>
        <dbReference type="Proteomes" id="UP000197138"/>
    </source>
</evidence>
<proteinExistence type="inferred from homology"/>
<keyword evidence="4 8" id="KW-0498">Mitosis</keyword>
<dbReference type="PANTHER" id="PTHR46681:SF1">
    <property type="entry name" value="KINETOCHORE PROTEIN NDC80 HOMOLOG"/>
    <property type="match status" value="1"/>
</dbReference>
<evidence type="ECO:0000256" key="1">
    <source>
        <dbReference type="ARBA" id="ARBA00007050"/>
    </source>
</evidence>
<keyword evidence="5" id="KW-0175">Coiled coil</keyword>
<reference evidence="12" key="1">
    <citation type="journal article" date="2017" name="Plant J.">
        <title>The pomegranate (Punica granatum L.) genome and the genomics of punicalagin biosynthesis.</title>
        <authorList>
            <person name="Qin G."/>
            <person name="Xu C."/>
            <person name="Ming R."/>
            <person name="Tang H."/>
            <person name="Guyot R."/>
            <person name="Kramer E.M."/>
            <person name="Hu Y."/>
            <person name="Yi X."/>
            <person name="Qi Y."/>
            <person name="Xu X."/>
            <person name="Gao Z."/>
            <person name="Pan H."/>
            <person name="Jian J."/>
            <person name="Tian Y."/>
            <person name="Yue Z."/>
            <person name="Xu Y."/>
        </authorList>
    </citation>
    <scope>NUCLEOTIDE SEQUENCE [LARGE SCALE GENOMIC DNA]</scope>
    <source>
        <strain evidence="12">cv. Dabenzi</strain>
    </source>
</reference>
<dbReference type="GO" id="GO:0051315">
    <property type="term" value="P:attachment of mitotic spindle microtubules to kinetochore"/>
    <property type="evidence" value="ECO:0007669"/>
    <property type="project" value="UniProtKB-UniRule"/>
</dbReference>
<keyword evidence="8" id="KW-0539">Nucleus</keyword>
<keyword evidence="2 8" id="KW-0158">Chromosome</keyword>
<evidence type="ECO:0000256" key="6">
    <source>
        <dbReference type="ARBA" id="ARBA00023306"/>
    </source>
</evidence>
<dbReference type="Pfam" id="PF03801">
    <property type="entry name" value="Ndc80_HEC"/>
    <property type="match status" value="1"/>
</dbReference>
<dbReference type="Gene3D" id="1.10.418.30">
    <property type="entry name" value="Ncd80 complex, Ncd80 subunit"/>
    <property type="match status" value="1"/>
</dbReference>
<gene>
    <name evidence="10" type="ORF">CDL15_Pgr010659</name>
    <name evidence="11" type="ORF">CRG98_040409</name>
</gene>
<comment type="subunit">
    <text evidence="8">Component of the NDC80 complex.</text>
</comment>
<comment type="function">
    <text evidence="8">Acts as a component of the essential kinetochore-associated NDC80 complex, which is required for chromosome segregation and spindle checkpoint activity.</text>
</comment>
<evidence type="ECO:0000256" key="7">
    <source>
        <dbReference type="ARBA" id="ARBA00023328"/>
    </source>
</evidence>
<comment type="subcellular location">
    <subcellularLocation>
        <location evidence="8">Chromosome</location>
        <location evidence="8">Centromere</location>
        <location evidence="8">Kinetochore</location>
    </subcellularLocation>
    <subcellularLocation>
        <location evidence="8">Nucleus</location>
    </subcellularLocation>
</comment>
<comment type="caution">
    <text evidence="10">The sequence shown here is derived from an EMBL/GenBank/DDBJ whole genome shotgun (WGS) entry which is preliminary data.</text>
</comment>
<evidence type="ECO:0000256" key="2">
    <source>
        <dbReference type="ARBA" id="ARBA00022454"/>
    </source>
</evidence>
<evidence type="ECO:0000256" key="3">
    <source>
        <dbReference type="ARBA" id="ARBA00022618"/>
    </source>
</evidence>
<keyword evidence="8" id="KW-0995">Kinetochore</keyword>
<evidence type="ECO:0000313" key="13">
    <source>
        <dbReference type="Proteomes" id="UP000233551"/>
    </source>
</evidence>
<dbReference type="Proteomes" id="UP000233551">
    <property type="component" value="Unassembled WGS sequence"/>
</dbReference>
<keyword evidence="6 8" id="KW-0131">Cell cycle</keyword>
<evidence type="ECO:0000313" key="11">
    <source>
        <dbReference type="EMBL" id="PKI39203.1"/>
    </source>
</evidence>
<dbReference type="EMBL" id="PGOL01003848">
    <property type="protein sequence ID" value="PKI39203.1"/>
    <property type="molecule type" value="Genomic_DNA"/>
</dbReference>
<keyword evidence="13" id="KW-1185">Reference proteome</keyword>
<dbReference type="GO" id="GO:0005634">
    <property type="term" value="C:nucleus"/>
    <property type="evidence" value="ECO:0007669"/>
    <property type="project" value="UniProtKB-SubCell"/>
</dbReference>
<dbReference type="InterPro" id="IPR055307">
    <property type="entry name" value="NDC80_plants"/>
</dbReference>
<reference evidence="11 13" key="3">
    <citation type="submission" date="2017-11" db="EMBL/GenBank/DDBJ databases">
        <title>De-novo sequencing of pomegranate (Punica granatum L.) genome.</title>
        <authorList>
            <person name="Akparov Z."/>
            <person name="Amiraslanov A."/>
            <person name="Hajiyeva S."/>
            <person name="Abbasov M."/>
            <person name="Kaur K."/>
            <person name="Hamwieh A."/>
            <person name="Solovyev V."/>
            <person name="Salamov A."/>
            <person name="Braich B."/>
            <person name="Kosarev P."/>
            <person name="Mahmoud A."/>
            <person name="Hajiyev E."/>
            <person name="Babayeva S."/>
            <person name="Izzatullayeva V."/>
            <person name="Mammadov A."/>
            <person name="Mammadov A."/>
            <person name="Sharifova S."/>
            <person name="Ojaghi J."/>
            <person name="Eynullazada K."/>
            <person name="Bayramov B."/>
            <person name="Abdulazimova A."/>
            <person name="Shahmuradov I."/>
        </authorList>
    </citation>
    <scope>NUCLEOTIDE SEQUENCE [LARGE SCALE GENOMIC DNA]</scope>
    <source>
        <strain evidence="11">AG2017</strain>
        <strain evidence="13">cv. AG2017</strain>
        <tissue evidence="11">Leaf</tissue>
    </source>
</reference>
<dbReference type="STRING" id="22663.A0A218VSJ2"/>
<organism evidence="10 12">
    <name type="scientific">Punica granatum</name>
    <name type="common">Pomegranate</name>
    <dbReference type="NCBI Taxonomy" id="22663"/>
    <lineage>
        <taxon>Eukaryota</taxon>
        <taxon>Viridiplantae</taxon>
        <taxon>Streptophyta</taxon>
        <taxon>Embryophyta</taxon>
        <taxon>Tracheophyta</taxon>
        <taxon>Spermatophyta</taxon>
        <taxon>Magnoliopsida</taxon>
        <taxon>eudicotyledons</taxon>
        <taxon>Gunneridae</taxon>
        <taxon>Pentapetalae</taxon>
        <taxon>rosids</taxon>
        <taxon>malvids</taxon>
        <taxon>Myrtales</taxon>
        <taxon>Lythraceae</taxon>
        <taxon>Punica</taxon>
    </lineage>
</organism>
<protein>
    <recommendedName>
        <fullName evidence="8">Kinetochore protein NDC80</fullName>
    </recommendedName>
</protein>
<dbReference type="GO" id="GO:0051301">
    <property type="term" value="P:cell division"/>
    <property type="evidence" value="ECO:0007669"/>
    <property type="project" value="UniProtKB-UniRule"/>
</dbReference>
<evidence type="ECO:0000256" key="4">
    <source>
        <dbReference type="ARBA" id="ARBA00022776"/>
    </source>
</evidence>
<dbReference type="InterPro" id="IPR055260">
    <property type="entry name" value="Ndc80_CH"/>
</dbReference>
<dbReference type="EMBL" id="MTKT01006106">
    <property type="protein sequence ID" value="OWM63259.1"/>
    <property type="molecule type" value="Genomic_DNA"/>
</dbReference>
<feature type="domain" description="Kinetochore protein Ndc80 CH" evidence="9">
    <location>
        <begin position="48"/>
        <end position="112"/>
    </location>
</feature>
<dbReference type="InterPro" id="IPR038273">
    <property type="entry name" value="Ndc80_sf"/>
</dbReference>